<protein>
    <recommendedName>
        <fullName evidence="2">Fungal-type protein kinase domain-containing protein</fullName>
    </recommendedName>
</protein>
<dbReference type="Pfam" id="PF17667">
    <property type="entry name" value="Pkinase_fungal"/>
    <property type="match status" value="2"/>
</dbReference>
<dbReference type="GO" id="GO:0004672">
    <property type="term" value="F:protein kinase activity"/>
    <property type="evidence" value="ECO:0007669"/>
    <property type="project" value="InterPro"/>
</dbReference>
<evidence type="ECO:0000259" key="2">
    <source>
        <dbReference type="Pfam" id="PF17667"/>
    </source>
</evidence>
<name>A0A4Q9PW98_9APHY</name>
<keyword evidence="4" id="KW-1185">Reference proteome</keyword>
<evidence type="ECO:0000313" key="3">
    <source>
        <dbReference type="EMBL" id="TBU58927.1"/>
    </source>
</evidence>
<dbReference type="InterPro" id="IPR011009">
    <property type="entry name" value="Kinase-like_dom_sf"/>
</dbReference>
<dbReference type="PROSITE" id="PS00109">
    <property type="entry name" value="PROTEIN_KINASE_TYR"/>
    <property type="match status" value="1"/>
</dbReference>
<dbReference type="PANTHER" id="PTHR38248:SF2">
    <property type="entry name" value="FUNK1 11"/>
    <property type="match status" value="1"/>
</dbReference>
<dbReference type="EMBL" id="ML145119">
    <property type="protein sequence ID" value="TBU58927.1"/>
    <property type="molecule type" value="Genomic_DNA"/>
</dbReference>
<dbReference type="Proteomes" id="UP000292082">
    <property type="component" value="Unassembled WGS sequence"/>
</dbReference>
<feature type="compositionally biased region" description="Basic and acidic residues" evidence="1">
    <location>
        <begin position="141"/>
        <end position="151"/>
    </location>
</feature>
<accession>A0A4Q9PW98</accession>
<gene>
    <name evidence="3" type="ORF">BD310DRAFT_948357</name>
</gene>
<sequence length="935" mass="106176">MADVRRTTFFLRFERLMKTYLPSIDGFNEAFSEENMAEISSVLKNACAPPAAGRKGSTTDMRGEEIVSAAWARMDKKHNLCPGHVLNLSEDKSQGTDKLRYKIDGSFISDVDKGTIVPGATNWALQRLPVEFKRGGMHLDAFEDRSGKDTKDEEEMEDEEEKGDEAETRRFVRGQLMSHAERVFTYQHRTALFMIFVNGPEFRVIRWDRSGCIVTEALNYVETLEHTKRLLHFLYAFSKMTPEQQGVDTTAVPLSKDSCGWKRMDALSFAHRHDVNETERKITTIPSDFLGPADDPGKSPLFEHGLLHDDPAATCNYQTDHPPRPRCSEIRPVFEYVRTLFQQSVPKGWPRYKVTVDGRVYLIGKSITPSSGLFGRGTRGYIALEWETQRFVFLKDTWRPHYVDLEHEGDMLQKLNTAKVSCVPTLVCHGAVGQQKTEASEYSPITGHKKPDVQGSDAPHDEGKAPERDKSKRRIAGLPSRARGSDSVVRTKPSAHKPRRGGASEPLRPKHQRDDKAASDSQRPGDKRDDRGTKRPRPATSETDVCDGFGLPPMRHYRIVVAEVCLEVTSFRDGKQLARVIMFCINAHREAVERCHILHGDVSAGNILILPTIKPGWIYWTGILSDWELSKFLPGDKEELKAGQPHRVGTWYFMSIRSVAYPRRPLGIPDELESFLHVIIFLAVRFVRSNWTPFMVRNFVEDYFDGAVRQWDNRYTCSLTKTDIVEDAMIRFWNTPIAFLTGEETLDEARQPLEGDGQPRHPLRNLLAHLLVLFQARYAVEKWETRSAEVARAKEAAAAPPLPSLVSKFRSRTSGDEDDEEPPSEFQPFHIERSGAPKAEKVRVNVTSGPTKPSEKTFVEAKKLDSHLRVLQLFQHYLNSPRFVWPRGDKVTDRLQGHQHSDLSANAEWARPVVQSTMLPTRKVDEQPIRAQTDS</sequence>
<feature type="compositionally biased region" description="Acidic residues" evidence="1">
    <location>
        <begin position="152"/>
        <end position="164"/>
    </location>
</feature>
<feature type="region of interest" description="Disordered" evidence="1">
    <location>
        <begin position="804"/>
        <end position="855"/>
    </location>
</feature>
<feature type="region of interest" description="Disordered" evidence="1">
    <location>
        <begin position="141"/>
        <end position="167"/>
    </location>
</feature>
<dbReference type="AlphaFoldDB" id="A0A4Q9PW98"/>
<feature type="compositionally biased region" description="Basic and acidic residues" evidence="1">
    <location>
        <begin position="512"/>
        <end position="533"/>
    </location>
</feature>
<feature type="domain" description="Fungal-type protein kinase" evidence="2">
    <location>
        <begin position="172"/>
        <end position="252"/>
    </location>
</feature>
<dbReference type="InterPro" id="IPR008266">
    <property type="entry name" value="Tyr_kinase_AS"/>
</dbReference>
<dbReference type="InterPro" id="IPR040976">
    <property type="entry name" value="Pkinase_fungal"/>
</dbReference>
<dbReference type="PANTHER" id="PTHR38248">
    <property type="entry name" value="FUNK1 6"/>
    <property type="match status" value="1"/>
</dbReference>
<dbReference type="SUPFAM" id="SSF56112">
    <property type="entry name" value="Protein kinase-like (PK-like)"/>
    <property type="match status" value="1"/>
</dbReference>
<feature type="compositionally biased region" description="Basic and acidic residues" evidence="1">
    <location>
        <begin position="830"/>
        <end position="843"/>
    </location>
</feature>
<evidence type="ECO:0000256" key="1">
    <source>
        <dbReference type="SAM" id="MobiDB-lite"/>
    </source>
</evidence>
<evidence type="ECO:0000313" key="4">
    <source>
        <dbReference type="Proteomes" id="UP000292082"/>
    </source>
</evidence>
<feature type="region of interest" description="Disordered" evidence="1">
    <location>
        <begin position="437"/>
        <end position="547"/>
    </location>
</feature>
<feature type="compositionally biased region" description="Basic and acidic residues" evidence="1">
    <location>
        <begin position="458"/>
        <end position="470"/>
    </location>
</feature>
<dbReference type="Gene3D" id="1.10.510.10">
    <property type="entry name" value="Transferase(Phosphotransferase) domain 1"/>
    <property type="match status" value="1"/>
</dbReference>
<proteinExistence type="predicted"/>
<reference evidence="3 4" key="1">
    <citation type="submission" date="2019-01" db="EMBL/GenBank/DDBJ databases">
        <title>Draft genome sequences of three monokaryotic isolates of the white-rot basidiomycete fungus Dichomitus squalens.</title>
        <authorList>
            <consortium name="DOE Joint Genome Institute"/>
            <person name="Lopez S.C."/>
            <person name="Andreopoulos B."/>
            <person name="Pangilinan J."/>
            <person name="Lipzen A."/>
            <person name="Riley R."/>
            <person name="Ahrendt S."/>
            <person name="Ng V."/>
            <person name="Barry K."/>
            <person name="Daum C."/>
            <person name="Grigoriev I.V."/>
            <person name="Hilden K.S."/>
            <person name="Makela M.R."/>
            <person name="de Vries R.P."/>
        </authorList>
    </citation>
    <scope>NUCLEOTIDE SEQUENCE [LARGE SCALE GENOMIC DNA]</scope>
    <source>
        <strain evidence="3 4">CBS 464.89</strain>
    </source>
</reference>
<feature type="domain" description="Fungal-type protein kinase" evidence="2">
    <location>
        <begin position="359"/>
        <end position="681"/>
    </location>
</feature>
<organism evidence="3 4">
    <name type="scientific">Dichomitus squalens</name>
    <dbReference type="NCBI Taxonomy" id="114155"/>
    <lineage>
        <taxon>Eukaryota</taxon>
        <taxon>Fungi</taxon>
        <taxon>Dikarya</taxon>
        <taxon>Basidiomycota</taxon>
        <taxon>Agaricomycotina</taxon>
        <taxon>Agaricomycetes</taxon>
        <taxon>Polyporales</taxon>
        <taxon>Polyporaceae</taxon>
        <taxon>Dichomitus</taxon>
    </lineage>
</organism>